<accession>A0A7S7RU86</accession>
<dbReference type="PROSITE" id="PS52034">
    <property type="entry name" value="PEPTIDASE_M32"/>
    <property type="match status" value="1"/>
</dbReference>
<comment type="function">
    <text evidence="1">Broad specificity carboxypetidase that releases amino acids sequentially from the C-terminus, including neutral, aromatic, polar and basic residues.</text>
</comment>
<keyword evidence="1 2" id="KW-0479">Metal-binding</keyword>
<keyword evidence="5" id="KW-1185">Reference proteome</keyword>
<keyword evidence="1" id="KW-0378">Hydrolase</keyword>
<dbReference type="EMBL" id="CP063767">
    <property type="protein sequence ID" value="QOY60961.1"/>
    <property type="molecule type" value="Genomic_DNA"/>
</dbReference>
<keyword evidence="1" id="KW-0482">Metalloprotease</keyword>
<dbReference type="CDD" id="cd06460">
    <property type="entry name" value="M32_Taq"/>
    <property type="match status" value="1"/>
</dbReference>
<comment type="similarity">
    <text evidence="1">Belongs to the peptidase M32 family.</text>
</comment>
<keyword evidence="2" id="KW-0862">Zinc</keyword>
<gene>
    <name evidence="4" type="ORF">INP52_01745</name>
</gene>
<feature type="binding site" evidence="2">
    <location>
        <position position="279"/>
    </location>
    <ligand>
        <name>Zn(2+)</name>
        <dbReference type="ChEBI" id="CHEBI:29105"/>
        <note>catalytic</note>
    </ligand>
</feature>
<feature type="binding site" evidence="2">
    <location>
        <position position="283"/>
    </location>
    <ligand>
        <name>Zn(2+)</name>
        <dbReference type="ChEBI" id="CHEBI:29105"/>
        <note>catalytic</note>
    </ligand>
</feature>
<dbReference type="PANTHER" id="PTHR34217:SF1">
    <property type="entry name" value="CARBOXYPEPTIDASE 1"/>
    <property type="match status" value="1"/>
</dbReference>
<organism evidence="4 5">
    <name type="scientific">Thermophilibacter immobilis</name>
    <dbReference type="NCBI Taxonomy" id="2779519"/>
    <lineage>
        <taxon>Bacteria</taxon>
        <taxon>Bacillati</taxon>
        <taxon>Actinomycetota</taxon>
        <taxon>Coriobacteriia</taxon>
        <taxon>Coriobacteriales</taxon>
        <taxon>Atopobiaceae</taxon>
        <taxon>Thermophilibacter</taxon>
    </lineage>
</organism>
<dbReference type="GO" id="GO:0006508">
    <property type="term" value="P:proteolysis"/>
    <property type="evidence" value="ECO:0007669"/>
    <property type="project" value="UniProtKB-UniRule"/>
</dbReference>
<dbReference type="InterPro" id="IPR001333">
    <property type="entry name" value="Peptidase_M32_Taq"/>
</dbReference>
<dbReference type="Pfam" id="PF02074">
    <property type="entry name" value="Peptidase_M32"/>
    <property type="match status" value="1"/>
</dbReference>
<dbReference type="SUPFAM" id="SSF55486">
    <property type="entry name" value="Metalloproteases ('zincins'), catalytic domain"/>
    <property type="match status" value="1"/>
</dbReference>
<feature type="active site" description="Proton donor/acceptor" evidence="3">
    <location>
        <position position="280"/>
    </location>
</feature>
<dbReference type="GO" id="GO:0004181">
    <property type="term" value="F:metallocarboxypeptidase activity"/>
    <property type="evidence" value="ECO:0007669"/>
    <property type="project" value="UniProtKB-UniRule"/>
</dbReference>
<dbReference type="PIRSF" id="PIRSF006615">
    <property type="entry name" value="Zn_crbxpep_Taq"/>
    <property type="match status" value="1"/>
</dbReference>
<evidence type="ECO:0000256" key="1">
    <source>
        <dbReference type="PIRNR" id="PIRNR006615"/>
    </source>
</evidence>
<dbReference type="RefSeq" id="WP_194371860.1">
    <property type="nucleotide sequence ID" value="NZ_CP063767.1"/>
</dbReference>
<dbReference type="Gene3D" id="1.10.1370.30">
    <property type="match status" value="1"/>
</dbReference>
<sequence length="517" mass="57461">MPDTSDTQQLNAALANPRADMEALDDLERTLFSLRYALDEIGSLGPVIDPVRATEERGEAMATLEQTRVETLCEPAVGRLLDRLEQCPELLGDTHLAQIKILRRDRASLLDVPAAEQAAFSRLTCEANDVWRRAKAADDWASFEPYLDRIVGALRSMAGARDAQADPYDVWLNENEWGSDRAFYDRFFDQVKDCVVPLLADCMASRRKPSHACMDGSYDEERQWALAHDLMRLEGVDEDALWLGRTEHPFTGGPSTGFVLIASHVYPQNVLSNVFSMLHEGGHTLYEQGVDPSYRFTSLKGGTSMGMHEAQSRFFENIVGRSEAFAEPLLEVMRARFPGQLSRVTAHQLYLAENCAEPGLIRCDADELTYPLHIIVRYEIEQLLFSGEATAADVPGLWAEKYQRYLGVTVPDDARGALQDTHWSDGSFGYFPTYALGSAFGAQIKAAMVAGGMDFDAVCASGDLAPVRGWLGERIWRWGRSKDSGELIEAACGEPFSATCYTDYLTEKFTALYRLGA</sequence>
<dbReference type="Proteomes" id="UP000593735">
    <property type="component" value="Chromosome"/>
</dbReference>
<proteinExistence type="inferred from homology"/>
<dbReference type="EC" id="3.4.17.19" evidence="1"/>
<reference evidence="4 5" key="1">
    <citation type="submission" date="2020-10" db="EMBL/GenBank/DDBJ databases">
        <title>Olsenella immobilis sp.nov., isolated from the mud in a fermentation cellar used for the production of Chinese strong-flavoured liquor.</title>
        <authorList>
            <person name="Lu L."/>
        </authorList>
    </citation>
    <scope>NUCLEOTIDE SEQUENCE [LARGE SCALE GENOMIC DNA]</scope>
    <source>
        <strain evidence="4 5">LZLJ-2</strain>
    </source>
</reference>
<feature type="binding site" evidence="2">
    <location>
        <position position="309"/>
    </location>
    <ligand>
        <name>Zn(2+)</name>
        <dbReference type="ChEBI" id="CHEBI:29105"/>
        <note>catalytic</note>
    </ligand>
</feature>
<dbReference type="KEGG" id="tio:INP52_01745"/>
<dbReference type="GO" id="GO:0046872">
    <property type="term" value="F:metal ion binding"/>
    <property type="evidence" value="ECO:0007669"/>
    <property type="project" value="UniProtKB-KW"/>
</dbReference>
<evidence type="ECO:0000313" key="5">
    <source>
        <dbReference type="Proteomes" id="UP000593735"/>
    </source>
</evidence>
<evidence type="ECO:0000256" key="2">
    <source>
        <dbReference type="PIRSR" id="PIRSR006615-1"/>
    </source>
</evidence>
<protein>
    <recommendedName>
        <fullName evidence="1">Metal-dependent carboxypeptidase</fullName>
        <ecNumber evidence="1">3.4.17.19</ecNumber>
    </recommendedName>
</protein>
<comment type="catalytic activity">
    <reaction evidence="1">
        <text>Release of a C-terminal amino acid with broad specificity, except for -Pro.</text>
        <dbReference type="EC" id="3.4.17.19"/>
    </reaction>
</comment>
<keyword evidence="1 4" id="KW-0121">Carboxypeptidase</keyword>
<dbReference type="PRINTS" id="PR00998">
    <property type="entry name" value="CRBOXYPTASET"/>
</dbReference>
<comment type="cofactor">
    <cofactor evidence="2">
        <name>Zn(2+)</name>
        <dbReference type="ChEBI" id="CHEBI:29105"/>
    </cofactor>
    <text evidence="2">Binds 1 zinc ion per subunit.</text>
</comment>
<name>A0A7S7RU86_9ACTN</name>
<keyword evidence="1" id="KW-0645">Protease</keyword>
<dbReference type="AlphaFoldDB" id="A0A7S7RU86"/>
<evidence type="ECO:0000313" key="4">
    <source>
        <dbReference type="EMBL" id="QOY60961.1"/>
    </source>
</evidence>
<evidence type="ECO:0000256" key="3">
    <source>
        <dbReference type="PIRSR" id="PIRSR006615-2"/>
    </source>
</evidence>
<dbReference type="PANTHER" id="PTHR34217">
    <property type="entry name" value="METAL-DEPENDENT CARBOXYPEPTIDASE"/>
    <property type="match status" value="1"/>
</dbReference>